<dbReference type="AlphaFoldDB" id="A0A6C2TX89"/>
<keyword evidence="2" id="KW-1185">Reference proteome</keyword>
<evidence type="ECO:0000313" key="1">
    <source>
        <dbReference type="EMBL" id="VGO12300.1"/>
    </source>
</evidence>
<gene>
    <name evidence="1" type="ORF">PDESU_00851</name>
</gene>
<name>A0A6C2TX89_PONDE</name>
<dbReference type="RefSeq" id="WP_136077981.1">
    <property type="nucleotide sequence ID" value="NZ_CAAHFG010000001.1"/>
</dbReference>
<sequence length="230" mass="26001">MLFIGFAGFLALFLRELSIAIRIEFFDDFLFSLLEQLPLLRFLLPLSSAAFELLGLRLVALVLQLLPALPGLLPLLRSHLALYVAQALAALELRSLRALLLVLELLHRLWMPAALELRSPRTLLLVLELRSLLQSPATLLPAAMELRDLRLLLVLEQRSLLRCPWTLPTALEWLLWGKLLRGILVLHPSLALMALERLLWNLLLVLPLWVRVRSGNDGRCDGCGDDGRCF</sequence>
<accession>A0A6C2TX89</accession>
<reference evidence="1 2" key="1">
    <citation type="submission" date="2019-04" db="EMBL/GenBank/DDBJ databases">
        <authorList>
            <person name="Van Vliet M D."/>
        </authorList>
    </citation>
    <scope>NUCLEOTIDE SEQUENCE [LARGE SCALE GENOMIC DNA]</scope>
    <source>
        <strain evidence="1 2">F1</strain>
    </source>
</reference>
<dbReference type="EMBL" id="CAAHFG010000001">
    <property type="protein sequence ID" value="VGO12300.1"/>
    <property type="molecule type" value="Genomic_DNA"/>
</dbReference>
<dbReference type="Proteomes" id="UP000366872">
    <property type="component" value="Unassembled WGS sequence"/>
</dbReference>
<evidence type="ECO:0000313" key="2">
    <source>
        <dbReference type="Proteomes" id="UP000366872"/>
    </source>
</evidence>
<proteinExistence type="predicted"/>
<protein>
    <submittedName>
        <fullName evidence="1">Uncharacterized protein</fullName>
    </submittedName>
</protein>
<organism evidence="1 2">
    <name type="scientific">Pontiella desulfatans</name>
    <dbReference type="NCBI Taxonomy" id="2750659"/>
    <lineage>
        <taxon>Bacteria</taxon>
        <taxon>Pseudomonadati</taxon>
        <taxon>Kiritimatiellota</taxon>
        <taxon>Kiritimatiellia</taxon>
        <taxon>Kiritimatiellales</taxon>
        <taxon>Pontiellaceae</taxon>
        <taxon>Pontiella</taxon>
    </lineage>
</organism>